<dbReference type="InterPro" id="IPR016024">
    <property type="entry name" value="ARM-type_fold"/>
</dbReference>
<dbReference type="SUPFAM" id="SSF48371">
    <property type="entry name" value="ARM repeat"/>
    <property type="match status" value="2"/>
</dbReference>
<dbReference type="PANTHER" id="PTHR32170">
    <property type="entry name" value="PROTEASOME ACTIVATOR COMPLEX SUBUNIT 4"/>
    <property type="match status" value="1"/>
</dbReference>
<keyword evidence="5" id="KW-0677">Repeat</keyword>
<dbReference type="GO" id="GO:0016607">
    <property type="term" value="C:nuclear speck"/>
    <property type="evidence" value="ECO:0007669"/>
    <property type="project" value="UniProtKB-SubCell"/>
</dbReference>
<dbReference type="InterPro" id="IPR021843">
    <property type="entry name" value="PSME4_C"/>
</dbReference>
<evidence type="ECO:0008006" key="14">
    <source>
        <dbReference type="Google" id="ProtNLM"/>
    </source>
</evidence>
<protein>
    <recommendedName>
        <fullName evidence="14">Proteasome activator subunit 4</fullName>
    </recommendedName>
</protein>
<evidence type="ECO:0000256" key="2">
    <source>
        <dbReference type="ARBA" id="ARBA00004496"/>
    </source>
</evidence>
<dbReference type="OrthoDB" id="17907at2759"/>
<evidence type="ECO:0000256" key="1">
    <source>
        <dbReference type="ARBA" id="ARBA00004324"/>
    </source>
</evidence>
<dbReference type="GO" id="GO:0070628">
    <property type="term" value="F:proteasome binding"/>
    <property type="evidence" value="ECO:0007669"/>
    <property type="project" value="InterPro"/>
</dbReference>
<dbReference type="Pfam" id="PF11919">
    <property type="entry name" value="PSME4_C"/>
    <property type="match status" value="1"/>
</dbReference>
<evidence type="ECO:0000259" key="10">
    <source>
        <dbReference type="Pfam" id="PF16507"/>
    </source>
</evidence>
<accession>A0A9P5XNV7</accession>
<keyword evidence="8" id="KW-0539">Nucleus</keyword>
<keyword evidence="13" id="KW-1185">Reference proteome</keyword>
<evidence type="ECO:0000313" key="13">
    <source>
        <dbReference type="Proteomes" id="UP000807342"/>
    </source>
</evidence>
<comment type="similarity">
    <text evidence="3">Belongs to the BLM10 family.</text>
</comment>
<name>A0A9P5XNV7_9AGAR</name>
<evidence type="ECO:0000256" key="5">
    <source>
        <dbReference type="ARBA" id="ARBA00022737"/>
    </source>
</evidence>
<dbReference type="Gene3D" id="1.25.10.10">
    <property type="entry name" value="Leucine-rich Repeat Variant"/>
    <property type="match status" value="1"/>
</dbReference>
<keyword evidence="7" id="KW-0234">DNA repair</keyword>
<comment type="subcellular location">
    <subcellularLocation>
        <location evidence="2">Cytoplasm</location>
    </subcellularLocation>
    <subcellularLocation>
        <location evidence="1">Nucleus speckle</location>
    </subcellularLocation>
</comment>
<dbReference type="InterPro" id="IPR035309">
    <property type="entry name" value="PSME4"/>
</dbReference>
<dbReference type="EMBL" id="MU151070">
    <property type="protein sequence ID" value="KAF9452536.1"/>
    <property type="molecule type" value="Genomic_DNA"/>
</dbReference>
<feature type="domain" description="Proteasome activator complex subunit 4-like HEAT repeat-like" evidence="11">
    <location>
        <begin position="1433"/>
        <end position="1641"/>
    </location>
</feature>
<evidence type="ECO:0000259" key="11">
    <source>
        <dbReference type="Pfam" id="PF23096"/>
    </source>
</evidence>
<evidence type="ECO:0000259" key="9">
    <source>
        <dbReference type="Pfam" id="PF11919"/>
    </source>
</evidence>
<evidence type="ECO:0000313" key="12">
    <source>
        <dbReference type="EMBL" id="KAF9452536.1"/>
    </source>
</evidence>
<keyword evidence="6" id="KW-0227">DNA damage</keyword>
<feature type="domain" description="Proteasome activator Blm10 middle HEAT repeats region" evidence="10">
    <location>
        <begin position="440"/>
        <end position="943"/>
    </location>
</feature>
<dbReference type="GO" id="GO:0010499">
    <property type="term" value="P:proteasomal ubiquitin-independent protein catabolic process"/>
    <property type="evidence" value="ECO:0007669"/>
    <property type="project" value="TreeGrafter"/>
</dbReference>
<comment type="caution">
    <text evidence="12">The sequence shown here is derived from an EMBL/GenBank/DDBJ whole genome shotgun (WGS) entry which is preliminary data.</text>
</comment>
<organism evidence="12 13">
    <name type="scientific">Macrolepiota fuliginosa MF-IS2</name>
    <dbReference type="NCBI Taxonomy" id="1400762"/>
    <lineage>
        <taxon>Eukaryota</taxon>
        <taxon>Fungi</taxon>
        <taxon>Dikarya</taxon>
        <taxon>Basidiomycota</taxon>
        <taxon>Agaricomycotina</taxon>
        <taxon>Agaricomycetes</taxon>
        <taxon>Agaricomycetidae</taxon>
        <taxon>Agaricales</taxon>
        <taxon>Agaricineae</taxon>
        <taxon>Agaricaceae</taxon>
        <taxon>Macrolepiota</taxon>
    </lineage>
</organism>
<dbReference type="GO" id="GO:0016504">
    <property type="term" value="F:peptidase activator activity"/>
    <property type="evidence" value="ECO:0007669"/>
    <property type="project" value="InterPro"/>
</dbReference>
<evidence type="ECO:0000256" key="6">
    <source>
        <dbReference type="ARBA" id="ARBA00022763"/>
    </source>
</evidence>
<sequence length="2038" mass="232796">MALPDIGRLAIHGLPPSPQHRDAIIPEDIADAKGDREIEKLKNLARLLPYSLEPQSRMQRMLDFIMLRISQTVEAQDYDVGFQQWDTMLTLWVSLKYPIPKDKRVKLAKLYYELSITPGMPMHIVASTADGFRLLTRSKKILTVEDLRLPWKPIYDILCQDLFLTRRQFEYTQLSWCMGYIADNARRFFHPAAINDMLSTFVPLIDGTKLDSILSSHYYLMTFLPLSHPQTYLPMLLRVWESINSYKYDERMLHFLSKLAEMHIVPEVSDPRKIAQIPDDAISEDETRPNWTKSNGQRDESYWPGLYKDVGIFSEHEWNLLMCKCLVSMEISLADGGSLTTGPSADNSAGFEIGRLPKPQWRILSLARIIVYSMAPDGIPVPASNAPTPLFSPLPSGTTTPQPHNSFSSLGDYLSSPLQKRTYVPQKTYLAGSKALDSFARLIASTESFFHPSNSGTWTQDLSAFIKCIASEFNKRWFEEKKPDCKTPMNRRLTCQMKRELVKSMRTVALLAMFSQDSSVVNNIQGCLKSMCMMEPDLILDPILERAVPSLETLTETHRTLAVIKALGAVAPAIVSRRVHYAGAKHLVPILQLLIPGIDLNDPSKTLCTTSFLVEISQYITIGDLTGFEEVIPQTSTGPTLPPESPFALPSFSLDDTDDFTELHPKLTPDEEDALLKDSTGSFPDWVASFIRRVIQLLENLPEEGPNGSSGGATEVQVVDAVAGACSQICVHLSEPLFDMVLKMVYDYASTNVRTNAVRAIHQLVECVANANPVKTLAKFFPFCANNIRVELENGASSLRTTSASRPLPSDATLHWNLAILRGAVYNDGRAILKYKEEFIPLLRFLRDKTLSKRGYSWTGKLLSSLLLTLTHTYPLENKFVNPAEWNSQEFRGNHHRYWGKCYAPDEVSWHVPSDGEIQFALKIFRDLVEPTLDLLEALMKPGMCPSHYLIRVFLMPILQMYRGMLSGGMIFVGVYLTFVRNAFAGIPTLYKEHIPKEYFETLIGATDIRDEIPEMIANIEPINSGFCLTDPLDRDYIFIINLRRRFGHFLHEASVALRQQGEENTVDAVQILVRSMRTYFLEYADSRDSSHVNGDSYTSEKNIARLYIGQKTWPRAVYVRRARYYTSARLRWNCVERNRGPLEESLIDDLVEWSIWHYPIIRQSGQSVLEAVSTVYDGVRRRSLPTLFGALEPGADDDRMKGALWTINYPAFGKYALAEPTLALTTVKHLFGCQHNEKPSLQNCSSVVFENCLNSFSEPCHLIYDIAKPRVDEALAQLKTLFVETEEDREIVGRCREQRIARIKKIDEVAKQITTYVLGLSDSGKLHWRYSIYAVRCLRTLIRRDVPVQAASVRYFLEKVHDNHPTIRYYAQRAVMKSLRFIKLRTTCKNPADLALVRNLNPLKRLVPLKPSRQTTPDFLNAYKIPEDISVATDEPVFYDKDPPGWLTWGKTIDLYLHPDPIESTFQPWDSLSSEAVSTILKITTDQKYWEKVSVYYSEENHESAMIQDNVSCVKSIFQLLEDKPFIAFKSVVEKYITDKDQNKQRAAAELLAGVLGGIDIPIRKDHFLMLGLPGSKHWPTKKQEALWSWFVPHMRKIFSQNIKTDTLPIWSSFIEYMFYHRDPRRIQPLVDCVVTAFRSLDYNAEMAFDAVKIATLYRAFYEELGRKFTAWADETVERSWAEISSEHDDVRAYIGDILVFSENIRWQPKPSYPETEAFVRECQVVPTDYDIMGMRGTYHRTRVLQLVDRFKTWRKERTPGVRAFQSTYDRVGTTVCKWLYQSLHDLHAISAFDYILPLISEIFRFTELNDNDDLASRASRLLVRMCGVTPPVPLVSPILDAIFHTIQNSPSWKVRLKALPLVQVFYFRQLPLIQEIKIVEMLEVLCKCLDDEVVEVREMAAITLSGILRLSPRRSVLTLKDRFVRLLKNSHIPGRNDPNYNIAIRQRHAAILGICALVESYPYTVEKWMPELLTDVLAEHTYDPIPISTTVRKCASNFKRTHQDTWHEDCKRFNEDQLAALSTLLSGSSYCASTLI</sequence>
<dbReference type="Pfam" id="PF23096">
    <property type="entry name" value="HEAT_PSME4"/>
    <property type="match status" value="1"/>
</dbReference>
<dbReference type="Proteomes" id="UP000807342">
    <property type="component" value="Unassembled WGS sequence"/>
</dbReference>
<dbReference type="InterPro" id="IPR055455">
    <property type="entry name" value="HEAT_PSME4"/>
</dbReference>
<proteinExistence type="inferred from homology"/>
<dbReference type="Pfam" id="PF16507">
    <property type="entry name" value="HEAT_PSME4_mid"/>
    <property type="match status" value="1"/>
</dbReference>
<dbReference type="GO" id="GO:0006281">
    <property type="term" value="P:DNA repair"/>
    <property type="evidence" value="ECO:0007669"/>
    <property type="project" value="UniProtKB-KW"/>
</dbReference>
<evidence type="ECO:0000256" key="4">
    <source>
        <dbReference type="ARBA" id="ARBA00022490"/>
    </source>
</evidence>
<dbReference type="InterPro" id="IPR011989">
    <property type="entry name" value="ARM-like"/>
</dbReference>
<evidence type="ECO:0000256" key="3">
    <source>
        <dbReference type="ARBA" id="ARBA00005739"/>
    </source>
</evidence>
<reference evidence="12" key="1">
    <citation type="submission" date="2020-11" db="EMBL/GenBank/DDBJ databases">
        <authorList>
            <consortium name="DOE Joint Genome Institute"/>
            <person name="Ahrendt S."/>
            <person name="Riley R."/>
            <person name="Andreopoulos W."/>
            <person name="Labutti K."/>
            <person name="Pangilinan J."/>
            <person name="Ruiz-Duenas F.J."/>
            <person name="Barrasa J.M."/>
            <person name="Sanchez-Garcia M."/>
            <person name="Camarero S."/>
            <person name="Miyauchi S."/>
            <person name="Serrano A."/>
            <person name="Linde D."/>
            <person name="Babiker R."/>
            <person name="Drula E."/>
            <person name="Ayuso-Fernandez I."/>
            <person name="Pacheco R."/>
            <person name="Padilla G."/>
            <person name="Ferreira P."/>
            <person name="Barriuso J."/>
            <person name="Kellner H."/>
            <person name="Castanera R."/>
            <person name="Alfaro M."/>
            <person name="Ramirez L."/>
            <person name="Pisabarro A.G."/>
            <person name="Kuo A."/>
            <person name="Tritt A."/>
            <person name="Lipzen A."/>
            <person name="He G."/>
            <person name="Yan M."/>
            <person name="Ng V."/>
            <person name="Cullen D."/>
            <person name="Martin F."/>
            <person name="Rosso M.-N."/>
            <person name="Henrissat B."/>
            <person name="Hibbett D."/>
            <person name="Martinez A.T."/>
            <person name="Grigoriev I.V."/>
        </authorList>
    </citation>
    <scope>NUCLEOTIDE SEQUENCE</scope>
    <source>
        <strain evidence="12">MF-IS2</strain>
    </source>
</reference>
<evidence type="ECO:0000256" key="7">
    <source>
        <dbReference type="ARBA" id="ARBA00023204"/>
    </source>
</evidence>
<gene>
    <name evidence="12" type="ORF">P691DRAFT_660605</name>
</gene>
<keyword evidence="4" id="KW-0963">Cytoplasm</keyword>
<evidence type="ECO:0000256" key="8">
    <source>
        <dbReference type="ARBA" id="ARBA00023242"/>
    </source>
</evidence>
<dbReference type="InterPro" id="IPR032430">
    <property type="entry name" value="Blm10_mid"/>
</dbReference>
<dbReference type="GO" id="GO:0005829">
    <property type="term" value="C:cytosol"/>
    <property type="evidence" value="ECO:0007669"/>
    <property type="project" value="TreeGrafter"/>
</dbReference>
<feature type="domain" description="Proteasome activator complex subunit 4 C-terminal" evidence="9">
    <location>
        <begin position="1947"/>
        <end position="2034"/>
    </location>
</feature>
<dbReference type="PANTHER" id="PTHR32170:SF3">
    <property type="entry name" value="PROTEASOME ACTIVATOR COMPLEX SUBUNIT 4"/>
    <property type="match status" value="1"/>
</dbReference>